<evidence type="ECO:0000259" key="11">
    <source>
        <dbReference type="Pfam" id="PF05698"/>
    </source>
</evidence>
<reference evidence="12 13" key="1">
    <citation type="journal article" date="2016" name="Nat. Commun.">
        <title>Thousands of microbial genomes shed light on interconnected biogeochemical processes in an aquifer system.</title>
        <authorList>
            <person name="Anantharaman K."/>
            <person name="Brown C.T."/>
            <person name="Hug L.A."/>
            <person name="Sharon I."/>
            <person name="Castelle C.J."/>
            <person name="Probst A.J."/>
            <person name="Thomas B.C."/>
            <person name="Singh A."/>
            <person name="Wilkins M.J."/>
            <person name="Karaoz U."/>
            <person name="Brodie E.L."/>
            <person name="Williams K.H."/>
            <person name="Hubbard S.S."/>
            <person name="Banfield J.F."/>
        </authorList>
    </citation>
    <scope>NUCLEOTIDE SEQUENCE [LARGE SCALE GENOMIC DNA]</scope>
</reference>
<name>A0A1G2SEB3_9BACT</name>
<dbReference type="STRING" id="1802726.A3B07_00035"/>
<dbReference type="GO" id="GO:0043335">
    <property type="term" value="P:protein unfolding"/>
    <property type="evidence" value="ECO:0007669"/>
    <property type="project" value="TreeGrafter"/>
</dbReference>
<evidence type="ECO:0000256" key="9">
    <source>
        <dbReference type="ARBA" id="ARBA00029986"/>
    </source>
</evidence>
<dbReference type="Proteomes" id="UP000178817">
    <property type="component" value="Unassembled WGS sequence"/>
</dbReference>
<evidence type="ECO:0000313" key="12">
    <source>
        <dbReference type="EMBL" id="OHA83148.1"/>
    </source>
</evidence>
<organism evidence="12 13">
    <name type="scientific">Candidatus Yonathbacteria bacterium RIFCSPLOWO2_01_FULL_43_27</name>
    <dbReference type="NCBI Taxonomy" id="1802726"/>
    <lineage>
        <taxon>Bacteria</taxon>
        <taxon>Candidatus Yonathiibacteriota</taxon>
    </lineage>
</organism>
<keyword evidence="6" id="KW-0697">Rotamase</keyword>
<dbReference type="InterPro" id="IPR037041">
    <property type="entry name" value="Trigger_fac_C_sf"/>
</dbReference>
<dbReference type="GO" id="GO:0043022">
    <property type="term" value="F:ribosome binding"/>
    <property type="evidence" value="ECO:0007669"/>
    <property type="project" value="TreeGrafter"/>
</dbReference>
<dbReference type="GO" id="GO:0003755">
    <property type="term" value="F:peptidyl-prolyl cis-trans isomerase activity"/>
    <property type="evidence" value="ECO:0007669"/>
    <property type="project" value="UniProtKB-KW"/>
</dbReference>
<dbReference type="PANTHER" id="PTHR30560:SF3">
    <property type="entry name" value="TRIGGER FACTOR-LIKE PROTEIN TIG, CHLOROPLASTIC"/>
    <property type="match status" value="1"/>
</dbReference>
<proteinExistence type="inferred from homology"/>
<dbReference type="InterPro" id="IPR008881">
    <property type="entry name" value="Trigger_fac_ribosome-bd_bac"/>
</dbReference>
<protein>
    <recommendedName>
        <fullName evidence="5">Trigger factor</fullName>
        <ecNumber evidence="4">5.2.1.8</ecNumber>
    </recommendedName>
    <alternativeName>
        <fullName evidence="9">PPIase</fullName>
    </alternativeName>
</protein>
<evidence type="ECO:0000256" key="4">
    <source>
        <dbReference type="ARBA" id="ARBA00013194"/>
    </source>
</evidence>
<dbReference type="AlphaFoldDB" id="A0A1G2SEB3"/>
<evidence type="ECO:0000256" key="3">
    <source>
        <dbReference type="ARBA" id="ARBA00005464"/>
    </source>
</evidence>
<dbReference type="SUPFAM" id="SSF102735">
    <property type="entry name" value="Trigger factor ribosome-binding domain"/>
    <property type="match status" value="1"/>
</dbReference>
<keyword evidence="8" id="KW-0413">Isomerase</keyword>
<dbReference type="Pfam" id="PF05698">
    <property type="entry name" value="Trigger_C"/>
    <property type="match status" value="1"/>
</dbReference>
<dbReference type="GO" id="GO:0044183">
    <property type="term" value="F:protein folding chaperone"/>
    <property type="evidence" value="ECO:0007669"/>
    <property type="project" value="TreeGrafter"/>
</dbReference>
<dbReference type="Pfam" id="PF05697">
    <property type="entry name" value="Trigger_N"/>
    <property type="match status" value="1"/>
</dbReference>
<sequence>MTDIKTTVNNISEAEIEILCEVDTETFEKERAQALERIGKEVSLPGFRKGHVPANVLEQKFGEAFILEEMANLTMEKVYPEILRKHKVSAIAQPTAQVKKLAKGNPFEFSLTFQVLPEIKLPDYTKIAKDVMSGTDDTAVTDDDVEKGLTELRRQYATKDDEGKEVLPELTDELAQKFGPFANVAEFTEKVRESLAHEKQMRAREKKRMQTMEKIADGITVTLPALLIDGELDRMMFRFRQDIERMGMKLEAYLSTIKKTEEDFRKEWRIDAEKRVKIQIALGKIAVAEKLEVPKDELDREVKFLTEQHKDIDPARAYEHLEMMLLNEKVFQFLEQTK</sequence>
<dbReference type="SUPFAM" id="SSF109998">
    <property type="entry name" value="Triger factor/SurA peptide-binding domain-like"/>
    <property type="match status" value="1"/>
</dbReference>
<dbReference type="InterPro" id="IPR008880">
    <property type="entry name" value="Trigger_fac_C"/>
</dbReference>
<dbReference type="GO" id="GO:0005737">
    <property type="term" value="C:cytoplasm"/>
    <property type="evidence" value="ECO:0007669"/>
    <property type="project" value="UniProtKB-SubCell"/>
</dbReference>
<keyword evidence="7" id="KW-0143">Chaperone</keyword>
<dbReference type="GO" id="GO:0015031">
    <property type="term" value="P:protein transport"/>
    <property type="evidence" value="ECO:0007669"/>
    <property type="project" value="InterPro"/>
</dbReference>
<evidence type="ECO:0000256" key="2">
    <source>
        <dbReference type="ARBA" id="ARBA00004496"/>
    </source>
</evidence>
<evidence type="ECO:0000256" key="8">
    <source>
        <dbReference type="ARBA" id="ARBA00023235"/>
    </source>
</evidence>
<dbReference type="GO" id="GO:0051083">
    <property type="term" value="P:'de novo' cotranslational protein folding"/>
    <property type="evidence" value="ECO:0007669"/>
    <property type="project" value="TreeGrafter"/>
</dbReference>
<accession>A0A1G2SEB3</accession>
<evidence type="ECO:0000256" key="6">
    <source>
        <dbReference type="ARBA" id="ARBA00023110"/>
    </source>
</evidence>
<dbReference type="InterPro" id="IPR036611">
    <property type="entry name" value="Trigger_fac_ribosome-bd_sf"/>
</dbReference>
<comment type="similarity">
    <text evidence="3">Belongs to the FKBP-type PPIase family. Tig subfamily.</text>
</comment>
<dbReference type="InterPro" id="IPR005215">
    <property type="entry name" value="Trig_fac"/>
</dbReference>
<comment type="subcellular location">
    <subcellularLocation>
        <location evidence="2">Cytoplasm</location>
    </subcellularLocation>
</comment>
<evidence type="ECO:0000256" key="7">
    <source>
        <dbReference type="ARBA" id="ARBA00023186"/>
    </source>
</evidence>
<comment type="catalytic activity">
    <reaction evidence="1">
        <text>[protein]-peptidylproline (omega=180) = [protein]-peptidylproline (omega=0)</text>
        <dbReference type="Rhea" id="RHEA:16237"/>
        <dbReference type="Rhea" id="RHEA-COMP:10747"/>
        <dbReference type="Rhea" id="RHEA-COMP:10748"/>
        <dbReference type="ChEBI" id="CHEBI:83833"/>
        <dbReference type="ChEBI" id="CHEBI:83834"/>
        <dbReference type="EC" id="5.2.1.8"/>
    </reaction>
</comment>
<feature type="domain" description="Trigger factor C-terminal" evidence="11">
    <location>
        <begin position="184"/>
        <end position="323"/>
    </location>
</feature>
<evidence type="ECO:0000256" key="1">
    <source>
        <dbReference type="ARBA" id="ARBA00000971"/>
    </source>
</evidence>
<dbReference type="InterPro" id="IPR027304">
    <property type="entry name" value="Trigger_fact/SurA_dom_sf"/>
</dbReference>
<dbReference type="Gene3D" id="3.30.70.1050">
    <property type="entry name" value="Trigger factor ribosome-binding domain"/>
    <property type="match status" value="1"/>
</dbReference>
<evidence type="ECO:0000259" key="10">
    <source>
        <dbReference type="Pfam" id="PF05697"/>
    </source>
</evidence>
<comment type="caution">
    <text evidence="12">The sequence shown here is derived from an EMBL/GenBank/DDBJ whole genome shotgun (WGS) entry which is preliminary data.</text>
</comment>
<evidence type="ECO:0000313" key="13">
    <source>
        <dbReference type="Proteomes" id="UP000178817"/>
    </source>
</evidence>
<dbReference type="Gene3D" id="1.10.3120.10">
    <property type="entry name" value="Trigger factor, C-terminal domain"/>
    <property type="match status" value="1"/>
</dbReference>
<dbReference type="EMBL" id="MHUV01000001">
    <property type="protein sequence ID" value="OHA83148.1"/>
    <property type="molecule type" value="Genomic_DNA"/>
</dbReference>
<gene>
    <name evidence="12" type="ORF">A3B07_00035</name>
</gene>
<evidence type="ECO:0000256" key="5">
    <source>
        <dbReference type="ARBA" id="ARBA00016902"/>
    </source>
</evidence>
<dbReference type="EC" id="5.2.1.8" evidence="4"/>
<feature type="domain" description="Trigger factor ribosome-binding bacterial" evidence="10">
    <location>
        <begin position="5"/>
        <end position="151"/>
    </location>
</feature>
<dbReference type="PANTHER" id="PTHR30560">
    <property type="entry name" value="TRIGGER FACTOR CHAPERONE AND PEPTIDYL-PROLYL CIS/TRANS ISOMERASE"/>
    <property type="match status" value="1"/>
</dbReference>